<dbReference type="EMBL" id="HBFQ01003981">
    <property type="protein sequence ID" value="CAD8828419.1"/>
    <property type="molecule type" value="Transcribed_RNA"/>
</dbReference>
<sequence length="127" mass="14806">MSGHFVSMMNMEFFFPWKTNQSISLECSTPDEALERSTLDETAPDDDFDPEGWFTEGLREREIAQQLTWARSVRQQRRRFRQHSDAVAQPRPRKLKPRQMRHTHQLPLPSDDVGPLPSDRKAGLLSL</sequence>
<accession>A0A7S1EW00</accession>
<name>A0A7S1EW00_NOCSC</name>
<gene>
    <name evidence="2" type="ORF">NSCI0253_LOCUS2765</name>
</gene>
<dbReference type="AlphaFoldDB" id="A0A7S1EW00"/>
<protein>
    <submittedName>
        <fullName evidence="2">Uncharacterized protein</fullName>
    </submittedName>
</protein>
<feature type="compositionally biased region" description="Basic and acidic residues" evidence="1">
    <location>
        <begin position="118"/>
        <end position="127"/>
    </location>
</feature>
<evidence type="ECO:0000313" key="2">
    <source>
        <dbReference type="EMBL" id="CAD8828419.1"/>
    </source>
</evidence>
<evidence type="ECO:0000256" key="1">
    <source>
        <dbReference type="SAM" id="MobiDB-lite"/>
    </source>
</evidence>
<feature type="compositionally biased region" description="Basic residues" evidence="1">
    <location>
        <begin position="91"/>
        <end position="104"/>
    </location>
</feature>
<feature type="region of interest" description="Disordered" evidence="1">
    <location>
        <begin position="30"/>
        <end position="51"/>
    </location>
</feature>
<proteinExistence type="predicted"/>
<feature type="region of interest" description="Disordered" evidence="1">
    <location>
        <begin position="74"/>
        <end position="127"/>
    </location>
</feature>
<organism evidence="2">
    <name type="scientific">Noctiluca scintillans</name>
    <name type="common">Sea sparkle</name>
    <name type="synonym">Red tide dinoflagellate</name>
    <dbReference type="NCBI Taxonomy" id="2966"/>
    <lineage>
        <taxon>Eukaryota</taxon>
        <taxon>Sar</taxon>
        <taxon>Alveolata</taxon>
        <taxon>Dinophyceae</taxon>
        <taxon>Noctilucales</taxon>
        <taxon>Noctilucaceae</taxon>
        <taxon>Noctiluca</taxon>
    </lineage>
</organism>
<reference evidence="2" key="1">
    <citation type="submission" date="2021-01" db="EMBL/GenBank/DDBJ databases">
        <authorList>
            <person name="Corre E."/>
            <person name="Pelletier E."/>
            <person name="Niang G."/>
            <person name="Scheremetjew M."/>
            <person name="Finn R."/>
            <person name="Kale V."/>
            <person name="Holt S."/>
            <person name="Cochrane G."/>
            <person name="Meng A."/>
            <person name="Brown T."/>
            <person name="Cohen L."/>
        </authorList>
    </citation>
    <scope>NUCLEOTIDE SEQUENCE</scope>
</reference>